<reference evidence="1 2" key="1">
    <citation type="submission" date="2022-03" db="EMBL/GenBank/DDBJ databases">
        <title>Complete genome of Streptomyces rimosus ssp. rimosus R7 (=ATCC 10970).</title>
        <authorList>
            <person name="Beganovic S."/>
            <person name="Ruckert C."/>
            <person name="Busche T."/>
            <person name="Kalinowski J."/>
            <person name="Wittmann C."/>
        </authorList>
    </citation>
    <scope>NUCLEOTIDE SEQUENCE [LARGE SCALE GENOMIC DNA]</scope>
    <source>
        <strain evidence="1 2">R7</strain>
    </source>
</reference>
<evidence type="ECO:0008006" key="3">
    <source>
        <dbReference type="Google" id="ProtNLM"/>
    </source>
</evidence>
<organism evidence="1 2">
    <name type="scientific">Streptomyces rimosus subsp. rimosus</name>
    <dbReference type="NCBI Taxonomy" id="132474"/>
    <lineage>
        <taxon>Bacteria</taxon>
        <taxon>Bacillati</taxon>
        <taxon>Actinomycetota</taxon>
        <taxon>Actinomycetes</taxon>
        <taxon>Kitasatosporales</taxon>
        <taxon>Streptomycetaceae</taxon>
        <taxon>Streptomyces</taxon>
    </lineage>
</organism>
<dbReference type="InterPro" id="IPR027268">
    <property type="entry name" value="Peptidase_M4/M1_CTD_sf"/>
</dbReference>
<sequence>MCAESERRARALVRCGIGPGDRVLRLAEPGPRRIFDDRVYVRGACTLHALRLTLDGDARFFALLRGWHDAHRGGSCDTKTFLAHAEAVADRPVRPLLCRWLSEPRLPPLPPRPSH</sequence>
<dbReference type="Proteomes" id="UP000829494">
    <property type="component" value="Chromosome"/>
</dbReference>
<evidence type="ECO:0000313" key="2">
    <source>
        <dbReference type="Proteomes" id="UP000829494"/>
    </source>
</evidence>
<dbReference type="RefSeq" id="WP_003985715.1">
    <property type="nucleotide sequence ID" value="NZ_CP043497.1"/>
</dbReference>
<keyword evidence="2" id="KW-1185">Reference proteome</keyword>
<protein>
    <recommendedName>
        <fullName evidence="3">Peptidase M1 membrane alanine aminopeptidase domain-containing protein</fullName>
    </recommendedName>
</protein>
<accession>A0ABY3YT90</accession>
<proteinExistence type="predicted"/>
<dbReference type="Gene3D" id="1.10.390.10">
    <property type="entry name" value="Neutral Protease Domain 2"/>
    <property type="match status" value="1"/>
</dbReference>
<name>A0ABY3YT90_STRRM</name>
<dbReference type="EMBL" id="CP094298">
    <property type="protein sequence ID" value="UNZ01211.1"/>
    <property type="molecule type" value="Genomic_DNA"/>
</dbReference>
<dbReference type="GeneID" id="66859714"/>
<dbReference type="SUPFAM" id="SSF55486">
    <property type="entry name" value="Metalloproteases ('zincins'), catalytic domain"/>
    <property type="match status" value="1"/>
</dbReference>
<gene>
    <name evidence="1" type="ORF">SRIMR7_03565</name>
</gene>
<evidence type="ECO:0000313" key="1">
    <source>
        <dbReference type="EMBL" id="UNZ01211.1"/>
    </source>
</evidence>